<evidence type="ECO:0000313" key="3">
    <source>
        <dbReference type="EMBL" id="ENZ00005.1"/>
    </source>
</evidence>
<evidence type="ECO:0000313" key="4">
    <source>
        <dbReference type="Proteomes" id="UP000013097"/>
    </source>
</evidence>
<accession>N9WAT4</accession>
<dbReference type="HOGENOM" id="CLU_651666_0_0_9"/>
<sequence length="421" mass="48319">MNNNDFNNIEIPKSLDSVIEKSFRRAKNDRSRFIKKTLAATICFGIFTGAGMLSYPTLAEDFPFIESTLNKLGISKNYKDYTQYIGQEKDLNGVNFKIEELVFTEHRILVGVLATSENKIAAKDYNIKIRLDGLGKIPSASSSNSSYNLNDNTVMYYYEFITSYSINPVSDVNLDIVESIKDVTSKEKSLDHISFNIKVDETDRFSKTKNLTINNNDIDFNFKFSEVESYLNYKDPNYDAEKSNGIKVIKVNNQFKPWLNGIENEENGIIFNNIGYTKEEIENSKSIEIISIGAKNSKDQWIESNEPLSEKDNIFYSKAHKFSNGTKGEVIDIKRENKTIILKYKTHNKNKYNLMWGYSLFNYNEKTKESYGIGNYPTIIDEGNDIFTIKFENVPENTKVILGNIPLVDIVEFKDECLKIK</sequence>
<keyword evidence="1" id="KW-0472">Membrane</keyword>
<dbReference type="Pfam" id="PF13786">
    <property type="entry name" value="DUF4179"/>
    <property type="match status" value="1"/>
</dbReference>
<comment type="caution">
    <text evidence="3">The sequence shown here is derived from an EMBL/GenBank/DDBJ whole genome shotgun (WGS) entry which is preliminary data.</text>
</comment>
<organism evidence="3 4">
    <name type="scientific">Clostridium thermobutyricum</name>
    <dbReference type="NCBI Taxonomy" id="29372"/>
    <lineage>
        <taxon>Bacteria</taxon>
        <taxon>Bacillati</taxon>
        <taxon>Bacillota</taxon>
        <taxon>Clostridia</taxon>
        <taxon>Eubacteriales</taxon>
        <taxon>Clostridiaceae</taxon>
        <taxon>Clostridium</taxon>
    </lineage>
</organism>
<dbReference type="PATRIC" id="fig|999411.4.peg.3054"/>
<dbReference type="RefSeq" id="WP_002599581.1">
    <property type="nucleotide sequence ID" value="NZ_KB850958.1"/>
</dbReference>
<proteinExistence type="predicted"/>
<dbReference type="eggNOG" id="ENOG5032K2M">
    <property type="taxonomic scope" value="Bacteria"/>
</dbReference>
<reference evidence="3 4" key="1">
    <citation type="submission" date="2013-01" db="EMBL/GenBank/DDBJ databases">
        <title>The Genome Sequence of Clostridium colicanis 209318.</title>
        <authorList>
            <consortium name="The Broad Institute Genome Sequencing Platform"/>
            <person name="Earl A."/>
            <person name="Ward D."/>
            <person name="Feldgarden M."/>
            <person name="Gevers D."/>
            <person name="Courvalin P."/>
            <person name="Lambert T."/>
            <person name="Walker B."/>
            <person name="Young S.K."/>
            <person name="Zeng Q."/>
            <person name="Gargeya S."/>
            <person name="Fitzgerald M."/>
            <person name="Haas B."/>
            <person name="Abouelleil A."/>
            <person name="Alvarado L."/>
            <person name="Arachchi H.M."/>
            <person name="Berlin A.M."/>
            <person name="Chapman S.B."/>
            <person name="Dewar J."/>
            <person name="Goldberg J."/>
            <person name="Griggs A."/>
            <person name="Gujja S."/>
            <person name="Hansen M."/>
            <person name="Howarth C."/>
            <person name="Imamovic A."/>
            <person name="Larimer J."/>
            <person name="McCowan C."/>
            <person name="Murphy C."/>
            <person name="Neiman D."/>
            <person name="Pearson M."/>
            <person name="Priest M."/>
            <person name="Roberts A."/>
            <person name="Saif S."/>
            <person name="Shea T."/>
            <person name="Sisk P."/>
            <person name="Sykes S."/>
            <person name="Wortman J."/>
            <person name="Nusbaum C."/>
            <person name="Birren B."/>
        </authorList>
    </citation>
    <scope>NUCLEOTIDE SEQUENCE [LARGE SCALE GENOMIC DNA]</scope>
    <source>
        <strain evidence="3 4">209318</strain>
    </source>
</reference>
<evidence type="ECO:0000259" key="2">
    <source>
        <dbReference type="Pfam" id="PF13786"/>
    </source>
</evidence>
<keyword evidence="1" id="KW-1133">Transmembrane helix</keyword>
<protein>
    <recommendedName>
        <fullName evidence="2">DUF4179 domain-containing protein</fullName>
    </recommendedName>
</protein>
<gene>
    <name evidence="3" type="ORF">HMPREF1092_03141</name>
</gene>
<keyword evidence="4" id="KW-1185">Reference proteome</keyword>
<name>N9WAT4_9CLOT</name>
<evidence type="ECO:0000256" key="1">
    <source>
        <dbReference type="SAM" id="Phobius"/>
    </source>
</evidence>
<dbReference type="InterPro" id="IPR025436">
    <property type="entry name" value="DUF4179"/>
</dbReference>
<dbReference type="Proteomes" id="UP000013097">
    <property type="component" value="Unassembled WGS sequence"/>
</dbReference>
<feature type="domain" description="DUF4179" evidence="2">
    <location>
        <begin position="30"/>
        <end position="111"/>
    </location>
</feature>
<feature type="transmembrane region" description="Helical" evidence="1">
    <location>
        <begin position="33"/>
        <end position="55"/>
    </location>
</feature>
<keyword evidence="1" id="KW-0812">Transmembrane</keyword>
<dbReference type="AlphaFoldDB" id="N9WAT4"/>
<dbReference type="Gene3D" id="2.60.40.1630">
    <property type="entry name" value="bacillus anthracis domain"/>
    <property type="match status" value="1"/>
</dbReference>
<dbReference type="EMBL" id="AGYT01000019">
    <property type="protein sequence ID" value="ENZ00005.1"/>
    <property type="molecule type" value="Genomic_DNA"/>
</dbReference>